<dbReference type="EMBL" id="CAKOGP040000113">
    <property type="protein sequence ID" value="CAJ1930899.1"/>
    <property type="molecule type" value="Genomic_DNA"/>
</dbReference>
<feature type="region of interest" description="Disordered" evidence="1">
    <location>
        <begin position="319"/>
        <end position="391"/>
    </location>
</feature>
<comment type="caution">
    <text evidence="4">The sequence shown here is derived from an EMBL/GenBank/DDBJ whole genome shotgun (WGS) entry which is preliminary data.</text>
</comment>
<keyword evidence="2" id="KW-0472">Membrane</keyword>
<dbReference type="Proteomes" id="UP001295423">
    <property type="component" value="Unassembled WGS sequence"/>
</dbReference>
<dbReference type="AlphaFoldDB" id="A0AAD2FGY0"/>
<keyword evidence="2" id="KW-0812">Transmembrane</keyword>
<keyword evidence="2" id="KW-1133">Transmembrane helix</keyword>
<feature type="transmembrane region" description="Helical" evidence="2">
    <location>
        <begin position="81"/>
        <end position="103"/>
    </location>
</feature>
<evidence type="ECO:0000256" key="1">
    <source>
        <dbReference type="SAM" id="MobiDB-lite"/>
    </source>
</evidence>
<feature type="transmembrane region" description="Helical" evidence="2">
    <location>
        <begin position="50"/>
        <end position="75"/>
    </location>
</feature>
<feature type="compositionally biased region" description="Low complexity" evidence="1">
    <location>
        <begin position="213"/>
        <end position="223"/>
    </location>
</feature>
<accession>A0AAD2FGY0</accession>
<feature type="transmembrane region" description="Helical" evidence="2">
    <location>
        <begin position="129"/>
        <end position="148"/>
    </location>
</feature>
<evidence type="ECO:0000256" key="2">
    <source>
        <dbReference type="SAM" id="Phobius"/>
    </source>
</evidence>
<feature type="compositionally biased region" description="Low complexity" evidence="1">
    <location>
        <begin position="332"/>
        <end position="352"/>
    </location>
</feature>
<keyword evidence="5" id="KW-1185">Reference proteome</keyword>
<sequence>MAAVLCKSIGALCALPCRLCAAGCKGCNDACGGACKGCDHFFSLLCRNPFSFFVAVALFTQGPAIFLVIPAVGGIPDCSESLYLVVNTVLAAVNVFTAFYLAYKIVDITNQEMGDTTFKRATWLMCNDPWIAIYICLFIGFMCVQAWGSSLGFGNMFDSDIPMDDQICPESTGQMLQIGTGLGWAFCFLGFGALMFSLCCAKFDNTDYTQSANNNNNGTNSTNPSVPHGSYDAHQNSNNNGGNAATYNAEAVPENDFVQPTGKKDSKPSASSSTSSPPVYNQQGVPSNDFVAPNHPPPRAQAQQEEVPMAYAEAIPQASAPPSEYDNAAAGTGNTASQASNNNNSNNNKNNGSTGGKVGGTAGKQIGKLWSKDETKQQKIAQQGQKAGESLETGVLAAKNFLQSKWKKHNDNKK</sequence>
<feature type="compositionally biased region" description="Low complexity" evidence="1">
    <location>
        <begin position="268"/>
        <end position="278"/>
    </location>
</feature>
<feature type="chain" id="PRO_5042088459" evidence="3">
    <location>
        <begin position="23"/>
        <end position="414"/>
    </location>
</feature>
<evidence type="ECO:0000256" key="3">
    <source>
        <dbReference type="SAM" id="SignalP"/>
    </source>
</evidence>
<feature type="region of interest" description="Disordered" evidence="1">
    <location>
        <begin position="213"/>
        <end position="307"/>
    </location>
</feature>
<feature type="signal peptide" evidence="3">
    <location>
        <begin position="1"/>
        <end position="22"/>
    </location>
</feature>
<keyword evidence="3" id="KW-0732">Signal</keyword>
<evidence type="ECO:0000313" key="4">
    <source>
        <dbReference type="EMBL" id="CAJ1930899.1"/>
    </source>
</evidence>
<feature type="transmembrane region" description="Helical" evidence="2">
    <location>
        <begin position="181"/>
        <end position="201"/>
    </location>
</feature>
<protein>
    <submittedName>
        <fullName evidence="4">Uncharacterized protein</fullName>
    </submittedName>
</protein>
<organism evidence="4 5">
    <name type="scientific">Cylindrotheca closterium</name>
    <dbReference type="NCBI Taxonomy" id="2856"/>
    <lineage>
        <taxon>Eukaryota</taxon>
        <taxon>Sar</taxon>
        <taxon>Stramenopiles</taxon>
        <taxon>Ochrophyta</taxon>
        <taxon>Bacillariophyta</taxon>
        <taxon>Bacillariophyceae</taxon>
        <taxon>Bacillariophycidae</taxon>
        <taxon>Bacillariales</taxon>
        <taxon>Bacillariaceae</taxon>
        <taxon>Cylindrotheca</taxon>
    </lineage>
</organism>
<reference evidence="4" key="1">
    <citation type="submission" date="2023-08" db="EMBL/GenBank/DDBJ databases">
        <authorList>
            <person name="Audoor S."/>
            <person name="Bilcke G."/>
        </authorList>
    </citation>
    <scope>NUCLEOTIDE SEQUENCE</scope>
</reference>
<gene>
    <name evidence="4" type="ORF">CYCCA115_LOCUS2142</name>
</gene>
<feature type="compositionally biased region" description="Low complexity" evidence="1">
    <location>
        <begin position="378"/>
        <end position="388"/>
    </location>
</feature>
<evidence type="ECO:0000313" key="5">
    <source>
        <dbReference type="Proteomes" id="UP001295423"/>
    </source>
</evidence>
<proteinExistence type="predicted"/>
<feature type="compositionally biased region" description="Low complexity" evidence="1">
    <location>
        <begin position="233"/>
        <end position="251"/>
    </location>
</feature>
<name>A0AAD2FGY0_9STRA</name>
<feature type="compositionally biased region" description="Gly residues" evidence="1">
    <location>
        <begin position="353"/>
        <end position="362"/>
    </location>
</feature>